<evidence type="ECO:0000313" key="5">
    <source>
        <dbReference type="EMBL" id="EFJ21192.1"/>
    </source>
</evidence>
<name>D8S325_SELML</name>
<dbReference type="KEGG" id="smo:SELMODRAFT_417629"/>
<organism evidence="6">
    <name type="scientific">Selaginella moellendorffii</name>
    <name type="common">Spikemoss</name>
    <dbReference type="NCBI Taxonomy" id="88036"/>
    <lineage>
        <taxon>Eukaryota</taxon>
        <taxon>Viridiplantae</taxon>
        <taxon>Streptophyta</taxon>
        <taxon>Embryophyta</taxon>
        <taxon>Tracheophyta</taxon>
        <taxon>Lycopodiopsida</taxon>
        <taxon>Selaginellales</taxon>
        <taxon>Selaginellaceae</taxon>
        <taxon>Selaginella</taxon>
    </lineage>
</organism>
<protein>
    <recommendedName>
        <fullName evidence="4">HTH myb-type domain-containing protein</fullName>
    </recommendedName>
</protein>
<dbReference type="PANTHER" id="PTHR31499">
    <property type="entry name" value="MYB FAMILY TRANSCRIPTION FACTOR PHL11"/>
    <property type="match status" value="1"/>
</dbReference>
<keyword evidence="3" id="KW-0539">Nucleus</keyword>
<dbReference type="AlphaFoldDB" id="D8S325"/>
<dbReference type="InterPro" id="IPR001005">
    <property type="entry name" value="SANT/Myb"/>
</dbReference>
<keyword evidence="1" id="KW-0805">Transcription regulation</keyword>
<dbReference type="InterPro" id="IPR025756">
    <property type="entry name" value="Myb_CC_LHEQLE"/>
</dbReference>
<keyword evidence="2" id="KW-0804">Transcription</keyword>
<dbReference type="GO" id="GO:0003700">
    <property type="term" value="F:DNA-binding transcription factor activity"/>
    <property type="evidence" value="ECO:0007669"/>
    <property type="project" value="InterPro"/>
</dbReference>
<accession>D8S325</accession>
<dbReference type="NCBIfam" id="TIGR01557">
    <property type="entry name" value="myb_SHAQKYF"/>
    <property type="match status" value="1"/>
</dbReference>
<evidence type="ECO:0000313" key="6">
    <source>
        <dbReference type="Proteomes" id="UP000001514"/>
    </source>
</evidence>
<feature type="domain" description="HTH myb-type" evidence="4">
    <location>
        <begin position="38"/>
        <end position="98"/>
    </location>
</feature>
<dbReference type="FunFam" id="1.10.10.60:FF:000002">
    <property type="entry name" value="Myb family transcription factor"/>
    <property type="match status" value="1"/>
</dbReference>
<dbReference type="HOGENOM" id="CLU_1006104_0_0_1"/>
<evidence type="ECO:0000256" key="2">
    <source>
        <dbReference type="ARBA" id="ARBA00023163"/>
    </source>
</evidence>
<dbReference type="SUPFAM" id="SSF46689">
    <property type="entry name" value="Homeodomain-like"/>
    <property type="match status" value="1"/>
</dbReference>
<evidence type="ECO:0000256" key="3">
    <source>
        <dbReference type="ARBA" id="ARBA00023242"/>
    </source>
</evidence>
<dbReference type="Pfam" id="PF14379">
    <property type="entry name" value="Myb_CC_LHEQLE"/>
    <property type="match status" value="1"/>
</dbReference>
<evidence type="ECO:0000256" key="1">
    <source>
        <dbReference type="ARBA" id="ARBA00023015"/>
    </source>
</evidence>
<keyword evidence="6" id="KW-1185">Reference proteome</keyword>
<dbReference type="Gene3D" id="1.10.10.60">
    <property type="entry name" value="Homeodomain-like"/>
    <property type="match status" value="1"/>
</dbReference>
<dbReference type="InterPro" id="IPR006447">
    <property type="entry name" value="Myb_dom_plants"/>
</dbReference>
<dbReference type="InParanoid" id="D8S325"/>
<sequence length="277" mass="31229">MYQVKNFSPGTNFMSQQQQQQPTLYTGLSVEQAKISASEPKPRLRWTPELHERFVEAVTQLGGAEKATPKSVMRIMGVKGLTLYHLKSHLQFLMLCFHQKFRLGKQLNKDTNVANRNASIVSYNTPNAQDLIAQQGHLSSSSSDSQITEALRLQMEVQKKLHEQLEVQRHLQLRIEAQGKYLQALLEKARETFSVGGQDLNASVKLELCKAASSAETTLEQQLLFAREQRLQSHNLHQPQAHHIMGNKMEQGLDLNCKEVNGLDLNEFGWAAGPTES</sequence>
<dbReference type="EMBL" id="GL377600">
    <property type="protein sequence ID" value="EFJ21192.1"/>
    <property type="molecule type" value="Genomic_DNA"/>
</dbReference>
<dbReference type="PROSITE" id="PS51294">
    <property type="entry name" value="HTH_MYB"/>
    <property type="match status" value="1"/>
</dbReference>
<dbReference type="Pfam" id="PF00249">
    <property type="entry name" value="Myb_DNA-binding"/>
    <property type="match status" value="1"/>
</dbReference>
<proteinExistence type="predicted"/>
<reference evidence="5 6" key="1">
    <citation type="journal article" date="2011" name="Science">
        <title>The Selaginella genome identifies genetic changes associated with the evolution of vascular plants.</title>
        <authorList>
            <person name="Banks J.A."/>
            <person name="Nishiyama T."/>
            <person name="Hasebe M."/>
            <person name="Bowman J.L."/>
            <person name="Gribskov M."/>
            <person name="dePamphilis C."/>
            <person name="Albert V.A."/>
            <person name="Aono N."/>
            <person name="Aoyama T."/>
            <person name="Ambrose B.A."/>
            <person name="Ashton N.W."/>
            <person name="Axtell M.J."/>
            <person name="Barker E."/>
            <person name="Barker M.S."/>
            <person name="Bennetzen J.L."/>
            <person name="Bonawitz N.D."/>
            <person name="Chapple C."/>
            <person name="Cheng C."/>
            <person name="Correa L.G."/>
            <person name="Dacre M."/>
            <person name="DeBarry J."/>
            <person name="Dreyer I."/>
            <person name="Elias M."/>
            <person name="Engstrom E.M."/>
            <person name="Estelle M."/>
            <person name="Feng L."/>
            <person name="Finet C."/>
            <person name="Floyd S.K."/>
            <person name="Frommer W.B."/>
            <person name="Fujita T."/>
            <person name="Gramzow L."/>
            <person name="Gutensohn M."/>
            <person name="Harholt J."/>
            <person name="Hattori M."/>
            <person name="Heyl A."/>
            <person name="Hirai T."/>
            <person name="Hiwatashi Y."/>
            <person name="Ishikawa M."/>
            <person name="Iwata M."/>
            <person name="Karol K.G."/>
            <person name="Koehler B."/>
            <person name="Kolukisaoglu U."/>
            <person name="Kubo M."/>
            <person name="Kurata T."/>
            <person name="Lalonde S."/>
            <person name="Li K."/>
            <person name="Li Y."/>
            <person name="Litt A."/>
            <person name="Lyons E."/>
            <person name="Manning G."/>
            <person name="Maruyama T."/>
            <person name="Michael T.P."/>
            <person name="Mikami K."/>
            <person name="Miyazaki S."/>
            <person name="Morinaga S."/>
            <person name="Murata T."/>
            <person name="Mueller-Roeber B."/>
            <person name="Nelson D.R."/>
            <person name="Obara M."/>
            <person name="Oguri Y."/>
            <person name="Olmstead R.G."/>
            <person name="Onodera N."/>
            <person name="Petersen B.L."/>
            <person name="Pils B."/>
            <person name="Prigge M."/>
            <person name="Rensing S.A."/>
            <person name="Riano-Pachon D.M."/>
            <person name="Roberts A.W."/>
            <person name="Sato Y."/>
            <person name="Scheller H.V."/>
            <person name="Schulz B."/>
            <person name="Schulz C."/>
            <person name="Shakirov E.V."/>
            <person name="Shibagaki N."/>
            <person name="Shinohara N."/>
            <person name="Shippen D.E."/>
            <person name="Soerensen I."/>
            <person name="Sotooka R."/>
            <person name="Sugimoto N."/>
            <person name="Sugita M."/>
            <person name="Sumikawa N."/>
            <person name="Tanurdzic M."/>
            <person name="Theissen G."/>
            <person name="Ulvskov P."/>
            <person name="Wakazuki S."/>
            <person name="Weng J.K."/>
            <person name="Willats W.W."/>
            <person name="Wipf D."/>
            <person name="Wolf P.G."/>
            <person name="Yang L."/>
            <person name="Zimmer A.D."/>
            <person name="Zhu Q."/>
            <person name="Mitros T."/>
            <person name="Hellsten U."/>
            <person name="Loque D."/>
            <person name="Otillar R."/>
            <person name="Salamov A."/>
            <person name="Schmutz J."/>
            <person name="Shapiro H."/>
            <person name="Lindquist E."/>
            <person name="Lucas S."/>
            <person name="Rokhsar D."/>
            <person name="Grigoriev I.V."/>
        </authorList>
    </citation>
    <scope>NUCLEOTIDE SEQUENCE [LARGE SCALE GENOMIC DNA]</scope>
</reference>
<dbReference type="Proteomes" id="UP000001514">
    <property type="component" value="Unassembled WGS sequence"/>
</dbReference>
<dbReference type="Gramene" id="EFJ21192">
    <property type="protein sequence ID" value="EFJ21192"/>
    <property type="gene ID" value="SELMODRAFT_417629"/>
</dbReference>
<dbReference type="PANTHER" id="PTHR31499:SF43">
    <property type="entry name" value="MYB FAMILY TRANSCRIPTION FACTOR APL"/>
    <property type="match status" value="1"/>
</dbReference>
<gene>
    <name evidence="5" type="ORF">SELMODRAFT_417629</name>
</gene>
<evidence type="ECO:0000259" key="4">
    <source>
        <dbReference type="PROSITE" id="PS51294"/>
    </source>
</evidence>
<dbReference type="GO" id="GO:0003677">
    <property type="term" value="F:DNA binding"/>
    <property type="evidence" value="ECO:0007669"/>
    <property type="project" value="InterPro"/>
</dbReference>
<dbReference type="InterPro" id="IPR046955">
    <property type="entry name" value="PHR1-like"/>
</dbReference>
<dbReference type="eggNOG" id="ENOG502QT7M">
    <property type="taxonomic scope" value="Eukaryota"/>
</dbReference>
<dbReference type="InterPro" id="IPR017930">
    <property type="entry name" value="Myb_dom"/>
</dbReference>
<dbReference type="InterPro" id="IPR009057">
    <property type="entry name" value="Homeodomain-like_sf"/>
</dbReference>